<name>A0A409WKV9_PSICY</name>
<evidence type="ECO:0008006" key="4">
    <source>
        <dbReference type="Google" id="ProtNLM"/>
    </source>
</evidence>
<comment type="caution">
    <text evidence="2">The sequence shown here is derived from an EMBL/GenBank/DDBJ whole genome shotgun (WGS) entry which is preliminary data.</text>
</comment>
<dbReference type="InParanoid" id="A0A409WKV9"/>
<dbReference type="AlphaFoldDB" id="A0A409WKV9"/>
<sequence length="610" mass="68024">MHATTAFSRRNTEPNISTLFADKNLGKEERLACIDSEIKRVEDNIVKLVMQRAYLKRRRNTYSLAVNLPPELLALIFEFACVPNGGEYDTRHYTHGEGLYGGMNMGLSVGIGAVTPFFIGTVCSAWRYIAQNTTQLWSTLTLYMNNRHADSQAALLRSWLKHSGQRPLSIKLIEDDADDHDHEDGGTDWGIDVTSTAVITVLAAHSKQWHTIDMFVPHSWKSALSKIKHKLPLLASATLRVAESSPSLARVDAFAFAPQLREVRLVGYSVTDVYLPWAQLHRLDGEYFSPGECLDTLHLGSELRTCQFEQLCRGMQPFNVRPIRHERLTSFELIMDTAHEVDTLFGALTLPNLTELVLSLSDEESVLWPVVPLMHRSRFKLQRLHLVGVTPEEDQLIAFLKEQPTLKELLLVNPTTESGGRLTQRFLDAMSPANKIGQTNNTDSGTEAQIGMETSKERHAPYILPMLEHLEYQGATDFSPQDLIELLVSRWRACPSDDARNSTAASISEDTAIASESLQTQTPLDGPTTIYNTPTSNYPHSHSHSHSHSDAGTRPARAQAAQLRSVAITTTKKMRFNTAETQILQGLIAEGMRLDFLADVNADSFLVGNP</sequence>
<evidence type="ECO:0000256" key="1">
    <source>
        <dbReference type="SAM" id="MobiDB-lite"/>
    </source>
</evidence>
<accession>A0A409WKV9</accession>
<evidence type="ECO:0000313" key="3">
    <source>
        <dbReference type="Proteomes" id="UP000283269"/>
    </source>
</evidence>
<dbReference type="Proteomes" id="UP000283269">
    <property type="component" value="Unassembled WGS sequence"/>
</dbReference>
<reference evidence="2 3" key="1">
    <citation type="journal article" date="2018" name="Evol. Lett.">
        <title>Horizontal gene cluster transfer increased hallucinogenic mushroom diversity.</title>
        <authorList>
            <person name="Reynolds H.T."/>
            <person name="Vijayakumar V."/>
            <person name="Gluck-Thaler E."/>
            <person name="Korotkin H.B."/>
            <person name="Matheny P.B."/>
            <person name="Slot J.C."/>
        </authorList>
    </citation>
    <scope>NUCLEOTIDE SEQUENCE [LARGE SCALE GENOMIC DNA]</scope>
    <source>
        <strain evidence="2 3">2631</strain>
    </source>
</reference>
<gene>
    <name evidence="2" type="ORF">CVT25_002853</name>
</gene>
<feature type="compositionally biased region" description="Polar residues" evidence="1">
    <location>
        <begin position="516"/>
        <end position="539"/>
    </location>
</feature>
<protein>
    <recommendedName>
        <fullName evidence="4">F-box domain-containing protein</fullName>
    </recommendedName>
</protein>
<evidence type="ECO:0000313" key="2">
    <source>
        <dbReference type="EMBL" id="PPQ79119.1"/>
    </source>
</evidence>
<keyword evidence="3" id="KW-1185">Reference proteome</keyword>
<dbReference type="OrthoDB" id="2269034at2759"/>
<dbReference type="EMBL" id="NHYD01003392">
    <property type="protein sequence ID" value="PPQ79119.1"/>
    <property type="molecule type" value="Genomic_DNA"/>
</dbReference>
<proteinExistence type="predicted"/>
<organism evidence="2 3">
    <name type="scientific">Psilocybe cyanescens</name>
    <dbReference type="NCBI Taxonomy" id="93625"/>
    <lineage>
        <taxon>Eukaryota</taxon>
        <taxon>Fungi</taxon>
        <taxon>Dikarya</taxon>
        <taxon>Basidiomycota</taxon>
        <taxon>Agaricomycotina</taxon>
        <taxon>Agaricomycetes</taxon>
        <taxon>Agaricomycetidae</taxon>
        <taxon>Agaricales</taxon>
        <taxon>Agaricineae</taxon>
        <taxon>Strophariaceae</taxon>
        <taxon>Psilocybe</taxon>
    </lineage>
</organism>
<feature type="region of interest" description="Disordered" evidence="1">
    <location>
        <begin position="516"/>
        <end position="561"/>
    </location>
</feature>